<keyword evidence="2" id="KW-1185">Reference proteome</keyword>
<name>A0AAV9DP40_ACOCL</name>
<dbReference type="AlphaFoldDB" id="A0AAV9DP40"/>
<dbReference type="EMBL" id="JAUJYO010000012">
    <property type="protein sequence ID" value="KAK1302968.1"/>
    <property type="molecule type" value="Genomic_DNA"/>
</dbReference>
<dbReference type="Proteomes" id="UP001180020">
    <property type="component" value="Unassembled WGS sequence"/>
</dbReference>
<gene>
    <name evidence="1" type="ORF">QJS10_CPB12g00726</name>
</gene>
<organism evidence="1 2">
    <name type="scientific">Acorus calamus</name>
    <name type="common">Sweet flag</name>
    <dbReference type="NCBI Taxonomy" id="4465"/>
    <lineage>
        <taxon>Eukaryota</taxon>
        <taxon>Viridiplantae</taxon>
        <taxon>Streptophyta</taxon>
        <taxon>Embryophyta</taxon>
        <taxon>Tracheophyta</taxon>
        <taxon>Spermatophyta</taxon>
        <taxon>Magnoliopsida</taxon>
        <taxon>Liliopsida</taxon>
        <taxon>Acoraceae</taxon>
        <taxon>Acorus</taxon>
    </lineage>
</organism>
<comment type="caution">
    <text evidence="1">The sequence shown here is derived from an EMBL/GenBank/DDBJ whole genome shotgun (WGS) entry which is preliminary data.</text>
</comment>
<evidence type="ECO:0000313" key="2">
    <source>
        <dbReference type="Proteomes" id="UP001180020"/>
    </source>
</evidence>
<protein>
    <submittedName>
        <fullName evidence="1">Uncharacterized protein</fullName>
    </submittedName>
</protein>
<evidence type="ECO:0000313" key="1">
    <source>
        <dbReference type="EMBL" id="KAK1302968.1"/>
    </source>
</evidence>
<proteinExistence type="predicted"/>
<reference evidence="1" key="2">
    <citation type="submission" date="2023-06" db="EMBL/GenBank/DDBJ databases">
        <authorList>
            <person name="Ma L."/>
            <person name="Liu K.-W."/>
            <person name="Li Z."/>
            <person name="Hsiao Y.-Y."/>
            <person name="Qi Y."/>
            <person name="Fu T."/>
            <person name="Tang G."/>
            <person name="Zhang D."/>
            <person name="Sun W.-H."/>
            <person name="Liu D.-K."/>
            <person name="Li Y."/>
            <person name="Chen G.-Z."/>
            <person name="Liu X.-D."/>
            <person name="Liao X.-Y."/>
            <person name="Jiang Y.-T."/>
            <person name="Yu X."/>
            <person name="Hao Y."/>
            <person name="Huang J."/>
            <person name="Zhao X.-W."/>
            <person name="Ke S."/>
            <person name="Chen Y.-Y."/>
            <person name="Wu W.-L."/>
            <person name="Hsu J.-L."/>
            <person name="Lin Y.-F."/>
            <person name="Huang M.-D."/>
            <person name="Li C.-Y."/>
            <person name="Huang L."/>
            <person name="Wang Z.-W."/>
            <person name="Zhao X."/>
            <person name="Zhong W.-Y."/>
            <person name="Peng D.-H."/>
            <person name="Ahmad S."/>
            <person name="Lan S."/>
            <person name="Zhang J.-S."/>
            <person name="Tsai W.-C."/>
            <person name="Van De Peer Y."/>
            <person name="Liu Z.-J."/>
        </authorList>
    </citation>
    <scope>NUCLEOTIDE SEQUENCE</scope>
    <source>
        <strain evidence="1">CP</strain>
        <tissue evidence="1">Leaves</tissue>
    </source>
</reference>
<reference evidence="1" key="1">
    <citation type="journal article" date="2023" name="Nat. Commun.">
        <title>Diploid and tetraploid genomes of Acorus and the evolution of monocots.</title>
        <authorList>
            <person name="Ma L."/>
            <person name="Liu K.W."/>
            <person name="Li Z."/>
            <person name="Hsiao Y.Y."/>
            <person name="Qi Y."/>
            <person name="Fu T."/>
            <person name="Tang G.D."/>
            <person name="Zhang D."/>
            <person name="Sun W.H."/>
            <person name="Liu D.K."/>
            <person name="Li Y."/>
            <person name="Chen G.Z."/>
            <person name="Liu X.D."/>
            <person name="Liao X.Y."/>
            <person name="Jiang Y.T."/>
            <person name="Yu X."/>
            <person name="Hao Y."/>
            <person name="Huang J."/>
            <person name="Zhao X.W."/>
            <person name="Ke S."/>
            <person name="Chen Y.Y."/>
            <person name="Wu W.L."/>
            <person name="Hsu J.L."/>
            <person name="Lin Y.F."/>
            <person name="Huang M.D."/>
            <person name="Li C.Y."/>
            <person name="Huang L."/>
            <person name="Wang Z.W."/>
            <person name="Zhao X."/>
            <person name="Zhong W.Y."/>
            <person name="Peng D.H."/>
            <person name="Ahmad S."/>
            <person name="Lan S."/>
            <person name="Zhang J.S."/>
            <person name="Tsai W.C."/>
            <person name="Van de Peer Y."/>
            <person name="Liu Z.J."/>
        </authorList>
    </citation>
    <scope>NUCLEOTIDE SEQUENCE</scope>
    <source>
        <strain evidence="1">CP</strain>
    </source>
</reference>
<accession>A0AAV9DP40</accession>
<sequence>MRRQKSHQRLYGRIVEEEVKAKELKEFREEVDIGGGETNTGVGGTSSESNLLEYIEIFYPDLDIQDVITRKELIAYKNADGLFGKPLVVKQ</sequence>